<dbReference type="STRING" id="425264.A0A3G2SAE2"/>
<dbReference type="EMBL" id="CP033150">
    <property type="protein sequence ID" value="AYO43037.1"/>
    <property type="molecule type" value="Genomic_DNA"/>
</dbReference>
<keyword evidence="4" id="KW-1185">Reference proteome</keyword>
<dbReference type="GO" id="GO:0005634">
    <property type="term" value="C:nucleus"/>
    <property type="evidence" value="ECO:0007669"/>
    <property type="project" value="TreeGrafter"/>
</dbReference>
<accession>A0A3G2SAE2</accession>
<comment type="similarity">
    <text evidence="1">Belongs to the BCP1 family.</text>
</comment>
<sequence length="314" mass="34879">MGSKPVEKHDQNAAENMSEEDMEMINVDFDFAAPSESDVPALKRLLQQQWYTHAPQLQLHSVAEHIVHLGMNVGIGTVVKVDDLEQIHDPYALMSCMDLGTSSPATDEVRNYFISQLSRAASAKPLLDLVQAATESKPILYIIHERMINLPPQLMPPLLRMLLAEVKETLEESSKPAPTHVLFFSRAFSADALDEGRGDDDDDEPTGLAGARKRKAGGLHARPEDAANAALGKQISNKKRSGQSDFDDGLGSFHPEDELIREFASHSYTYRFPPPRDAEASFEPPLFGRLIAVPYAKMSSLLDRLHQEWPEPTQ</sequence>
<evidence type="ECO:0000313" key="4">
    <source>
        <dbReference type="Proteomes" id="UP000269793"/>
    </source>
</evidence>
<gene>
    <name evidence="3" type="primary">BCP1</name>
    <name evidence="3" type="ORF">DNF11_2087</name>
</gene>
<organism evidence="3 4">
    <name type="scientific">Malassezia restricta (strain ATCC 96810 / NBRC 103918 / CBS 7877)</name>
    <name type="common">Seborrheic dermatitis infection agent</name>
    <dbReference type="NCBI Taxonomy" id="425264"/>
    <lineage>
        <taxon>Eukaryota</taxon>
        <taxon>Fungi</taxon>
        <taxon>Dikarya</taxon>
        <taxon>Basidiomycota</taxon>
        <taxon>Ustilaginomycotina</taxon>
        <taxon>Malasseziomycetes</taxon>
        <taxon>Malasseziales</taxon>
        <taxon>Malasseziaceae</taxon>
        <taxon>Malassezia</taxon>
    </lineage>
</organism>
<name>A0A3G2SAE2_MALR7</name>
<feature type="region of interest" description="Disordered" evidence="2">
    <location>
        <begin position="233"/>
        <end position="252"/>
    </location>
</feature>
<dbReference type="VEuPathDB" id="FungiDB:DNF11_2087"/>
<dbReference type="Pfam" id="PF13862">
    <property type="entry name" value="BCCIP"/>
    <property type="match status" value="1"/>
</dbReference>
<evidence type="ECO:0000313" key="3">
    <source>
        <dbReference type="EMBL" id="AYO43037.1"/>
    </source>
</evidence>
<dbReference type="PANTHER" id="PTHR13261">
    <property type="entry name" value="BRCA2 AND CDKN1A INTERACTING PROTEIN"/>
    <property type="match status" value="1"/>
</dbReference>
<dbReference type="AlphaFoldDB" id="A0A3G2SAE2"/>
<evidence type="ECO:0000256" key="2">
    <source>
        <dbReference type="SAM" id="MobiDB-lite"/>
    </source>
</evidence>
<dbReference type="InterPro" id="IPR025602">
    <property type="entry name" value="BCP1_family"/>
</dbReference>
<evidence type="ECO:0000256" key="1">
    <source>
        <dbReference type="ARBA" id="ARBA00006781"/>
    </source>
</evidence>
<dbReference type="OrthoDB" id="27543at2759"/>
<protein>
    <submittedName>
        <fullName evidence="3">Protein BCP1</fullName>
    </submittedName>
</protein>
<dbReference type="PANTHER" id="PTHR13261:SF0">
    <property type="entry name" value="BRCA2 AND CDKN1A-INTERACTING PROTEIN"/>
    <property type="match status" value="1"/>
</dbReference>
<dbReference type="Proteomes" id="UP000269793">
    <property type="component" value="Chromosome III"/>
</dbReference>
<reference evidence="3 4" key="1">
    <citation type="submission" date="2018-10" db="EMBL/GenBank/DDBJ databases">
        <title>Complete genome sequence of Malassezia restricta CBS 7877.</title>
        <authorList>
            <person name="Morand S.C."/>
            <person name="Bertignac M."/>
            <person name="Iltis A."/>
            <person name="Kolder I."/>
            <person name="Pirovano W."/>
            <person name="Jourdain R."/>
            <person name="Clavaud C."/>
        </authorList>
    </citation>
    <scope>NUCLEOTIDE SEQUENCE [LARGE SCALE GENOMIC DNA]</scope>
    <source>
        <strain evidence="3 4">CBS 7877</strain>
    </source>
</reference>
<feature type="region of interest" description="Disordered" evidence="2">
    <location>
        <begin position="194"/>
        <end position="223"/>
    </location>
</feature>
<proteinExistence type="inferred from homology"/>